<gene>
    <name evidence="2" type="ORF">ACFSTE_21030</name>
</gene>
<name>A0ABW5NGH5_9FLAO</name>
<keyword evidence="3" id="KW-1185">Reference proteome</keyword>
<keyword evidence="1" id="KW-0472">Membrane</keyword>
<protein>
    <recommendedName>
        <fullName evidence="4">HTH araC/xylS-type domain-containing protein</fullName>
    </recommendedName>
</protein>
<dbReference type="RefSeq" id="WP_176029020.1">
    <property type="nucleotide sequence ID" value="NZ_JBHSJV010000001.1"/>
</dbReference>
<dbReference type="EMBL" id="JBHULX010000046">
    <property type="protein sequence ID" value="MFD2593333.1"/>
    <property type="molecule type" value="Genomic_DNA"/>
</dbReference>
<keyword evidence="1" id="KW-0812">Transmembrane</keyword>
<organism evidence="2 3">
    <name type="scientific">Aquimarina hainanensis</name>
    <dbReference type="NCBI Taxonomy" id="1578017"/>
    <lineage>
        <taxon>Bacteria</taxon>
        <taxon>Pseudomonadati</taxon>
        <taxon>Bacteroidota</taxon>
        <taxon>Flavobacteriia</taxon>
        <taxon>Flavobacteriales</taxon>
        <taxon>Flavobacteriaceae</taxon>
        <taxon>Aquimarina</taxon>
    </lineage>
</organism>
<feature type="transmembrane region" description="Helical" evidence="1">
    <location>
        <begin position="121"/>
        <end position="146"/>
    </location>
</feature>
<reference evidence="3" key="1">
    <citation type="journal article" date="2019" name="Int. J. Syst. Evol. Microbiol.">
        <title>The Global Catalogue of Microorganisms (GCM) 10K type strain sequencing project: providing services to taxonomists for standard genome sequencing and annotation.</title>
        <authorList>
            <consortium name="The Broad Institute Genomics Platform"/>
            <consortium name="The Broad Institute Genome Sequencing Center for Infectious Disease"/>
            <person name="Wu L."/>
            <person name="Ma J."/>
        </authorList>
    </citation>
    <scope>NUCLEOTIDE SEQUENCE [LARGE SCALE GENOMIC DNA]</scope>
    <source>
        <strain evidence="3">KCTC 42423</strain>
    </source>
</reference>
<evidence type="ECO:0000256" key="1">
    <source>
        <dbReference type="SAM" id="Phobius"/>
    </source>
</evidence>
<comment type="caution">
    <text evidence="2">The sequence shown here is derived from an EMBL/GenBank/DDBJ whole genome shotgun (WGS) entry which is preliminary data.</text>
</comment>
<keyword evidence="1" id="KW-1133">Transmembrane helix</keyword>
<dbReference type="Proteomes" id="UP001597459">
    <property type="component" value="Unassembled WGS sequence"/>
</dbReference>
<sequence>MDHEKVGRIVKEVFEKAKNECVSHSKNALSNHVADEIEEKKYGRISYMTIKRAFERYLFEEINRGKPSKETIDLFCKYLGFTNYKDFIDEKEKKVLIRKDDAERVEAGGKGEEGSRYFPPVYVLIQFIAVMEGILFFILLVCFFCFRSEYQCCTNRIRPVYSE</sequence>
<evidence type="ECO:0008006" key="4">
    <source>
        <dbReference type="Google" id="ProtNLM"/>
    </source>
</evidence>
<evidence type="ECO:0000313" key="3">
    <source>
        <dbReference type="Proteomes" id="UP001597459"/>
    </source>
</evidence>
<accession>A0ABW5NGH5</accession>
<evidence type="ECO:0000313" key="2">
    <source>
        <dbReference type="EMBL" id="MFD2593333.1"/>
    </source>
</evidence>
<proteinExistence type="predicted"/>